<dbReference type="OrthoDB" id="6151351at2759"/>
<evidence type="ECO:0000256" key="1">
    <source>
        <dbReference type="SAM" id="MobiDB-lite"/>
    </source>
</evidence>
<dbReference type="InterPro" id="IPR026719">
    <property type="entry name" value="ERICH1"/>
</dbReference>
<evidence type="ECO:0000313" key="3">
    <source>
        <dbReference type="Proteomes" id="UP000886611"/>
    </source>
</evidence>
<dbReference type="EMBL" id="JAATIS010000485">
    <property type="protein sequence ID" value="KAG2468480.1"/>
    <property type="molecule type" value="Genomic_DNA"/>
</dbReference>
<dbReference type="Proteomes" id="UP000886611">
    <property type="component" value="Unassembled WGS sequence"/>
</dbReference>
<organism evidence="2 3">
    <name type="scientific">Polypterus senegalus</name>
    <name type="common">Senegal bichir</name>
    <dbReference type="NCBI Taxonomy" id="55291"/>
    <lineage>
        <taxon>Eukaryota</taxon>
        <taxon>Metazoa</taxon>
        <taxon>Chordata</taxon>
        <taxon>Craniata</taxon>
        <taxon>Vertebrata</taxon>
        <taxon>Euteleostomi</taxon>
        <taxon>Actinopterygii</taxon>
        <taxon>Polypteriformes</taxon>
        <taxon>Polypteridae</taxon>
        <taxon>Polypterus</taxon>
    </lineage>
</organism>
<feature type="non-terminal residue" evidence="2">
    <location>
        <position position="294"/>
    </location>
</feature>
<dbReference type="PANTHER" id="PTHR22444">
    <property type="entry name" value="GLUTAMATE-RICH PROTEIN 1"/>
    <property type="match status" value="1"/>
</dbReference>
<evidence type="ECO:0000313" key="2">
    <source>
        <dbReference type="EMBL" id="KAG2468480.1"/>
    </source>
</evidence>
<accession>A0A8X7XFY0</accession>
<comment type="caution">
    <text evidence="2">The sequence shown here is derived from an EMBL/GenBank/DDBJ whole genome shotgun (WGS) entry which is preliminary data.</text>
</comment>
<reference evidence="2 3" key="1">
    <citation type="journal article" date="2021" name="Cell">
        <title>Tracing the genetic footprints of vertebrate landing in non-teleost ray-finned fishes.</title>
        <authorList>
            <person name="Bi X."/>
            <person name="Wang K."/>
            <person name="Yang L."/>
            <person name="Pan H."/>
            <person name="Jiang H."/>
            <person name="Wei Q."/>
            <person name="Fang M."/>
            <person name="Yu H."/>
            <person name="Zhu C."/>
            <person name="Cai Y."/>
            <person name="He Y."/>
            <person name="Gan X."/>
            <person name="Zeng H."/>
            <person name="Yu D."/>
            <person name="Zhu Y."/>
            <person name="Jiang H."/>
            <person name="Qiu Q."/>
            <person name="Yang H."/>
            <person name="Zhang Y.E."/>
            <person name="Wang W."/>
            <person name="Zhu M."/>
            <person name="He S."/>
            <person name="Zhang G."/>
        </authorList>
    </citation>
    <scope>NUCLEOTIDE SEQUENCE [LARGE SCALE GENOMIC DNA]</scope>
    <source>
        <strain evidence="2">Bchr_013</strain>
    </source>
</reference>
<keyword evidence="3" id="KW-1185">Reference proteome</keyword>
<dbReference type="AlphaFoldDB" id="A0A8X7XFY0"/>
<protein>
    <submittedName>
        <fullName evidence="2">ERIC1 protein</fullName>
    </submittedName>
</protein>
<dbReference type="PANTHER" id="PTHR22444:SF1">
    <property type="entry name" value="GLUTAMATE-RICH PROTEIN 1"/>
    <property type="match status" value="1"/>
</dbReference>
<feature type="region of interest" description="Disordered" evidence="1">
    <location>
        <begin position="76"/>
        <end position="152"/>
    </location>
</feature>
<gene>
    <name evidence="2" type="primary">Erich1</name>
    <name evidence="2" type="ORF">GTO96_0014850</name>
</gene>
<name>A0A8X7XFY0_POLSE</name>
<feature type="non-terminal residue" evidence="2">
    <location>
        <position position="1"/>
    </location>
</feature>
<feature type="compositionally biased region" description="Acidic residues" evidence="1">
    <location>
        <begin position="92"/>
        <end position="102"/>
    </location>
</feature>
<feature type="compositionally biased region" description="Low complexity" evidence="1">
    <location>
        <begin position="130"/>
        <end position="140"/>
    </location>
</feature>
<feature type="compositionally biased region" description="Basic residues" evidence="1">
    <location>
        <begin position="141"/>
        <end position="152"/>
    </location>
</feature>
<proteinExistence type="predicted"/>
<feature type="compositionally biased region" description="Basic residues" evidence="1">
    <location>
        <begin position="107"/>
        <end position="118"/>
    </location>
</feature>
<sequence>MSSREEVFKEKVLKKLYNFQLKNVTPQKPTNEEKYITTKDAEIVASESSNAETSVNCDSTKRKVYTVCLPPDDYKLGMMENDVSAEPGDSSSQEDTEDDDNIETNIPKRKRRRRKTGIKKLSACETARNTTDTDLSSLKTSKNRKRKLKKKRHKEKLHSAGMLCKSVAVEFTYQPKETKSATEDEKMSEGKIAEMHEFFQSTLELYFADCSTKNPESIVPPSIFHLILEKLATQAIVSSDMALLFQMKSFILQQDIENLKNSLDTFQTNTKMPPDEATAVCSLFNYWMKDIMPT</sequence>